<evidence type="ECO:0000313" key="4">
    <source>
        <dbReference type="EMBL" id="KIV89995.1"/>
    </source>
</evidence>
<evidence type="ECO:0000256" key="1">
    <source>
        <dbReference type="PROSITE-ProRule" id="PRU00266"/>
    </source>
</evidence>
<dbReference type="InterPro" id="IPR014720">
    <property type="entry name" value="dsRBD_dom"/>
</dbReference>
<dbReference type="Gene3D" id="3.30.160.20">
    <property type="match status" value="1"/>
</dbReference>
<reference evidence="4 5" key="1">
    <citation type="submission" date="2015-01" db="EMBL/GenBank/DDBJ databases">
        <title>The Genome Sequence of Exophiala mesophila CBS40295.</title>
        <authorList>
            <consortium name="The Broad Institute Genomics Platform"/>
            <person name="Cuomo C."/>
            <person name="de Hoog S."/>
            <person name="Gorbushina A."/>
            <person name="Stielow B."/>
            <person name="Teixiera M."/>
            <person name="Abouelleil A."/>
            <person name="Chapman S.B."/>
            <person name="Priest M."/>
            <person name="Young S.K."/>
            <person name="Wortman J."/>
            <person name="Nusbaum C."/>
            <person name="Birren B."/>
        </authorList>
    </citation>
    <scope>NUCLEOTIDE SEQUENCE [LARGE SCALE GENOMIC DNA]</scope>
    <source>
        <strain evidence="4 5">CBS 40295</strain>
    </source>
</reference>
<evidence type="ECO:0000313" key="5">
    <source>
        <dbReference type="Proteomes" id="UP000054302"/>
    </source>
</evidence>
<keyword evidence="5" id="KW-1185">Reference proteome</keyword>
<keyword evidence="1" id="KW-0694">RNA-binding</keyword>
<feature type="domain" description="DRBM" evidence="3">
    <location>
        <begin position="170"/>
        <end position="230"/>
    </location>
</feature>
<dbReference type="SMART" id="SM00358">
    <property type="entry name" value="DSRM"/>
    <property type="match status" value="1"/>
</dbReference>
<dbReference type="GO" id="GO:0003723">
    <property type="term" value="F:RNA binding"/>
    <property type="evidence" value="ECO:0007669"/>
    <property type="project" value="UniProtKB-UniRule"/>
</dbReference>
<evidence type="ECO:0000256" key="2">
    <source>
        <dbReference type="SAM" id="MobiDB-lite"/>
    </source>
</evidence>
<dbReference type="GeneID" id="27325190"/>
<dbReference type="Pfam" id="PF00035">
    <property type="entry name" value="dsrm"/>
    <property type="match status" value="1"/>
</dbReference>
<dbReference type="VEuPathDB" id="FungiDB:PV10_07345"/>
<feature type="region of interest" description="Disordered" evidence="2">
    <location>
        <begin position="130"/>
        <end position="157"/>
    </location>
</feature>
<dbReference type="AlphaFoldDB" id="A0A0D1WLX4"/>
<evidence type="ECO:0000259" key="3">
    <source>
        <dbReference type="PROSITE" id="PS50137"/>
    </source>
</evidence>
<dbReference type="OrthoDB" id="3650070at2759"/>
<proteinExistence type="predicted"/>
<organism evidence="4 5">
    <name type="scientific">Exophiala mesophila</name>
    <name type="common">Black yeast-like fungus</name>
    <dbReference type="NCBI Taxonomy" id="212818"/>
    <lineage>
        <taxon>Eukaryota</taxon>
        <taxon>Fungi</taxon>
        <taxon>Dikarya</taxon>
        <taxon>Ascomycota</taxon>
        <taxon>Pezizomycotina</taxon>
        <taxon>Eurotiomycetes</taxon>
        <taxon>Chaetothyriomycetidae</taxon>
        <taxon>Chaetothyriales</taxon>
        <taxon>Herpotrichiellaceae</taxon>
        <taxon>Exophiala</taxon>
    </lineage>
</organism>
<dbReference type="RefSeq" id="XP_016221569.1">
    <property type="nucleotide sequence ID" value="XM_016372237.1"/>
</dbReference>
<accession>A0A0D1WLX4</accession>
<sequence length="233" mass="26099">MTNASTSGGKSCLRRITGQNEFDDVDKWLGEKHWQGMIAYRVVAAGVVPAEDTRKDMYQKLEDLTRDEMTRFNYEEFLKDLYDKGIITEPAIYEAGEPKAAESCLFRLIGKIILTGTPAQKRALLATMSGKPAPQGEEGLDLVPATPTPTQGRKRKHEEVEDLAPYSIFLNEYASQAGVILKFDYTNIAMSPPRFRCRITLEDDTYTGEARNKKTAKQVACRDACVALNLHLK</sequence>
<dbReference type="EMBL" id="KN847524">
    <property type="protein sequence ID" value="KIV89995.1"/>
    <property type="molecule type" value="Genomic_DNA"/>
</dbReference>
<dbReference type="SUPFAM" id="SSF54768">
    <property type="entry name" value="dsRNA-binding domain-like"/>
    <property type="match status" value="1"/>
</dbReference>
<protein>
    <recommendedName>
        <fullName evidence="3">DRBM domain-containing protein</fullName>
    </recommendedName>
</protein>
<dbReference type="Proteomes" id="UP000054302">
    <property type="component" value="Unassembled WGS sequence"/>
</dbReference>
<gene>
    <name evidence="4" type="ORF">PV10_07345</name>
</gene>
<dbReference type="HOGENOM" id="CLU_1189933_0_0_1"/>
<dbReference type="CDD" id="cd00048">
    <property type="entry name" value="DSRM_SF"/>
    <property type="match status" value="1"/>
</dbReference>
<name>A0A0D1WLX4_EXOME</name>
<dbReference type="PROSITE" id="PS50137">
    <property type="entry name" value="DS_RBD"/>
    <property type="match status" value="1"/>
</dbReference>